<name>A0A8H4SWR1_9HYPO</name>
<sequence>MKFINNVLLLAYIATAAAAPSSGRASDADMVKRECDHDAVQRCILACTTQCVAAGPGMGACIEGCTPQCGPVHGC</sequence>
<keyword evidence="1" id="KW-0732">Signal</keyword>
<keyword evidence="3" id="KW-1185">Reference proteome</keyword>
<dbReference type="AlphaFoldDB" id="A0A8H4SWR1"/>
<evidence type="ECO:0000313" key="3">
    <source>
        <dbReference type="Proteomes" id="UP000622797"/>
    </source>
</evidence>
<reference evidence="2" key="1">
    <citation type="journal article" date="2020" name="BMC Genomics">
        <title>Correction to: Identification and distribution of gene clusters required for synthesis of sphingolipid metabolism inhibitors in diverse species of the filamentous fungus Fusarium.</title>
        <authorList>
            <person name="Kim H.S."/>
            <person name="Lohmar J.M."/>
            <person name="Busman M."/>
            <person name="Brown D.W."/>
            <person name="Naumann T.A."/>
            <person name="Divon H.H."/>
            <person name="Lysoe E."/>
            <person name="Uhlig S."/>
            <person name="Proctor R.H."/>
        </authorList>
    </citation>
    <scope>NUCLEOTIDE SEQUENCE</scope>
    <source>
        <strain evidence="2">NRRL 20472</strain>
    </source>
</reference>
<feature type="chain" id="PRO_5034933735" evidence="1">
    <location>
        <begin position="19"/>
        <end position="75"/>
    </location>
</feature>
<reference evidence="2" key="2">
    <citation type="submission" date="2020-05" db="EMBL/GenBank/DDBJ databases">
        <authorList>
            <person name="Kim H.-S."/>
            <person name="Proctor R.H."/>
            <person name="Brown D.W."/>
        </authorList>
    </citation>
    <scope>NUCLEOTIDE SEQUENCE</scope>
    <source>
        <strain evidence="2">NRRL 20472</strain>
    </source>
</reference>
<comment type="caution">
    <text evidence="2">The sequence shown here is derived from an EMBL/GenBank/DDBJ whole genome shotgun (WGS) entry which is preliminary data.</text>
</comment>
<organism evidence="2 3">
    <name type="scientific">Fusarium sarcochroum</name>
    <dbReference type="NCBI Taxonomy" id="1208366"/>
    <lineage>
        <taxon>Eukaryota</taxon>
        <taxon>Fungi</taxon>
        <taxon>Dikarya</taxon>
        <taxon>Ascomycota</taxon>
        <taxon>Pezizomycotina</taxon>
        <taxon>Sordariomycetes</taxon>
        <taxon>Hypocreomycetidae</taxon>
        <taxon>Hypocreales</taxon>
        <taxon>Nectriaceae</taxon>
        <taxon>Fusarium</taxon>
        <taxon>Fusarium lateritium species complex</taxon>
    </lineage>
</organism>
<gene>
    <name evidence="2" type="ORF">FSARC_14079</name>
</gene>
<accession>A0A8H4SWR1</accession>
<dbReference type="EMBL" id="JABEXW010001133">
    <property type="protein sequence ID" value="KAF4946947.1"/>
    <property type="molecule type" value="Genomic_DNA"/>
</dbReference>
<proteinExistence type="predicted"/>
<feature type="signal peptide" evidence="1">
    <location>
        <begin position="1"/>
        <end position="18"/>
    </location>
</feature>
<protein>
    <submittedName>
        <fullName evidence="2">Uncharacterized protein</fullName>
    </submittedName>
</protein>
<dbReference type="Proteomes" id="UP000622797">
    <property type="component" value="Unassembled WGS sequence"/>
</dbReference>
<dbReference type="OrthoDB" id="10418490at2759"/>
<evidence type="ECO:0000313" key="2">
    <source>
        <dbReference type="EMBL" id="KAF4946947.1"/>
    </source>
</evidence>
<evidence type="ECO:0000256" key="1">
    <source>
        <dbReference type="SAM" id="SignalP"/>
    </source>
</evidence>